<dbReference type="EMBL" id="JAGMVJ010000002">
    <property type="protein sequence ID" value="KAH7093033.1"/>
    <property type="molecule type" value="Genomic_DNA"/>
</dbReference>
<evidence type="ECO:0000313" key="1">
    <source>
        <dbReference type="EMBL" id="KAH7093033.1"/>
    </source>
</evidence>
<dbReference type="Proteomes" id="UP000813461">
    <property type="component" value="Unassembled WGS sequence"/>
</dbReference>
<comment type="caution">
    <text evidence="1">The sequence shown here is derived from an EMBL/GenBank/DDBJ whole genome shotgun (WGS) entry which is preliminary data.</text>
</comment>
<proteinExistence type="predicted"/>
<accession>A0A8K0W333</accession>
<dbReference type="AlphaFoldDB" id="A0A8K0W333"/>
<protein>
    <submittedName>
        <fullName evidence="1">Uncharacterized protein</fullName>
    </submittedName>
</protein>
<evidence type="ECO:0000313" key="2">
    <source>
        <dbReference type="Proteomes" id="UP000813461"/>
    </source>
</evidence>
<organism evidence="1 2">
    <name type="scientific">Paraphoma chrysanthemicola</name>
    <dbReference type="NCBI Taxonomy" id="798071"/>
    <lineage>
        <taxon>Eukaryota</taxon>
        <taxon>Fungi</taxon>
        <taxon>Dikarya</taxon>
        <taxon>Ascomycota</taxon>
        <taxon>Pezizomycotina</taxon>
        <taxon>Dothideomycetes</taxon>
        <taxon>Pleosporomycetidae</taxon>
        <taxon>Pleosporales</taxon>
        <taxon>Pleosporineae</taxon>
        <taxon>Phaeosphaeriaceae</taxon>
        <taxon>Paraphoma</taxon>
    </lineage>
</organism>
<name>A0A8K0W333_9PLEO</name>
<reference evidence="1" key="1">
    <citation type="journal article" date="2021" name="Nat. Commun.">
        <title>Genetic determinants of endophytism in the Arabidopsis root mycobiome.</title>
        <authorList>
            <person name="Mesny F."/>
            <person name="Miyauchi S."/>
            <person name="Thiergart T."/>
            <person name="Pickel B."/>
            <person name="Atanasova L."/>
            <person name="Karlsson M."/>
            <person name="Huettel B."/>
            <person name="Barry K.W."/>
            <person name="Haridas S."/>
            <person name="Chen C."/>
            <person name="Bauer D."/>
            <person name="Andreopoulos W."/>
            <person name="Pangilinan J."/>
            <person name="LaButti K."/>
            <person name="Riley R."/>
            <person name="Lipzen A."/>
            <person name="Clum A."/>
            <person name="Drula E."/>
            <person name="Henrissat B."/>
            <person name="Kohler A."/>
            <person name="Grigoriev I.V."/>
            <person name="Martin F.M."/>
            <person name="Hacquard S."/>
        </authorList>
    </citation>
    <scope>NUCLEOTIDE SEQUENCE</scope>
    <source>
        <strain evidence="1">MPI-SDFR-AT-0120</strain>
    </source>
</reference>
<sequence>MPRKSPGRLCLHAPSRSYNARPCLGRVSCKRGPITYSQRPFRQPARQIATVSGICLVDPDLCGQAALFILAILEMTSLVPAAPTFCQTNTSASGVRKSKKWSMRQAGGNFLSKTGRL</sequence>
<keyword evidence="2" id="KW-1185">Reference proteome</keyword>
<gene>
    <name evidence="1" type="ORF">FB567DRAFT_575814</name>
</gene>